<dbReference type="PANTHER" id="PTHR32382:SF6">
    <property type="entry name" value="FASCICLIN-LIKE ARABINOGALACTAN PROTEIN 14"/>
    <property type="match status" value="1"/>
</dbReference>
<feature type="transmembrane region" description="Helical" evidence="12">
    <location>
        <begin position="265"/>
        <end position="283"/>
    </location>
</feature>
<comment type="function">
    <text evidence="10">May be a cell surface adhesion protein.</text>
</comment>
<keyword evidence="6" id="KW-0654">Proteoglycan</keyword>
<dbReference type="OrthoDB" id="694090at2759"/>
<evidence type="ECO:0000256" key="5">
    <source>
        <dbReference type="ARBA" id="ARBA00022729"/>
    </source>
</evidence>
<dbReference type="FunFam" id="2.30.180.10:FF:000015">
    <property type="entry name" value="Fasciclin-like arabinogalactan protein 3"/>
    <property type="match status" value="1"/>
</dbReference>
<organism evidence="15 16">
    <name type="scientific">Olea europaea subsp. europaea</name>
    <dbReference type="NCBI Taxonomy" id="158383"/>
    <lineage>
        <taxon>Eukaryota</taxon>
        <taxon>Viridiplantae</taxon>
        <taxon>Streptophyta</taxon>
        <taxon>Embryophyta</taxon>
        <taxon>Tracheophyta</taxon>
        <taxon>Spermatophyta</taxon>
        <taxon>Magnoliopsida</taxon>
        <taxon>eudicotyledons</taxon>
        <taxon>Gunneridae</taxon>
        <taxon>Pentapetalae</taxon>
        <taxon>asterids</taxon>
        <taxon>lamiids</taxon>
        <taxon>Lamiales</taxon>
        <taxon>Oleaceae</taxon>
        <taxon>Oleeae</taxon>
        <taxon>Olea</taxon>
    </lineage>
</organism>
<dbReference type="Gramene" id="OE9A041787T1">
    <property type="protein sequence ID" value="OE9A041787C1"/>
    <property type="gene ID" value="OE9A041787"/>
</dbReference>
<gene>
    <name evidence="15" type="ORF">OLEA9_A041787</name>
</gene>
<dbReference type="InterPro" id="IPR033254">
    <property type="entry name" value="Plant_FLA"/>
</dbReference>
<dbReference type="PANTHER" id="PTHR32382">
    <property type="entry name" value="FASCICLIN-LIKE ARABINOGALACTAN PROTEIN"/>
    <property type="match status" value="1"/>
</dbReference>
<accession>A0A8S0T8P2</accession>
<keyword evidence="12" id="KW-1133">Transmembrane helix</keyword>
<name>A0A8S0T8P2_OLEEU</name>
<keyword evidence="5 13" id="KW-0732">Signal</keyword>
<dbReference type="PROSITE" id="PS50213">
    <property type="entry name" value="FAS1"/>
    <property type="match status" value="1"/>
</dbReference>
<dbReference type="GO" id="GO:0098552">
    <property type="term" value="C:side of membrane"/>
    <property type="evidence" value="ECO:0007669"/>
    <property type="project" value="UniProtKB-KW"/>
</dbReference>
<evidence type="ECO:0000256" key="11">
    <source>
        <dbReference type="SAM" id="MobiDB-lite"/>
    </source>
</evidence>
<keyword evidence="8" id="KW-0325">Glycoprotein</keyword>
<dbReference type="Proteomes" id="UP000594638">
    <property type="component" value="Unassembled WGS sequence"/>
</dbReference>
<dbReference type="SUPFAM" id="SSF82153">
    <property type="entry name" value="FAS1 domain"/>
    <property type="match status" value="1"/>
</dbReference>
<comment type="similarity">
    <text evidence="2">Belongs to the fasciclin-like AGP family.</text>
</comment>
<feature type="chain" id="PRO_5035789458" description="FAS1 domain-containing protein" evidence="13">
    <location>
        <begin position="25"/>
        <end position="284"/>
    </location>
</feature>
<evidence type="ECO:0000256" key="12">
    <source>
        <dbReference type="SAM" id="Phobius"/>
    </source>
</evidence>
<evidence type="ECO:0000313" key="16">
    <source>
        <dbReference type="Proteomes" id="UP000594638"/>
    </source>
</evidence>
<dbReference type="Gene3D" id="2.30.180.10">
    <property type="entry name" value="FAS1 domain"/>
    <property type="match status" value="1"/>
</dbReference>
<dbReference type="InterPro" id="IPR000782">
    <property type="entry name" value="FAS1_domain"/>
</dbReference>
<dbReference type="EMBL" id="CACTIH010005681">
    <property type="protein sequence ID" value="CAA3000260.1"/>
    <property type="molecule type" value="Genomic_DNA"/>
</dbReference>
<comment type="caution">
    <text evidence="15">The sequence shown here is derived from an EMBL/GenBank/DDBJ whole genome shotgun (WGS) entry which is preliminary data.</text>
</comment>
<evidence type="ECO:0000256" key="2">
    <source>
        <dbReference type="ARBA" id="ARBA00007843"/>
    </source>
</evidence>
<dbReference type="GO" id="GO:0005886">
    <property type="term" value="C:plasma membrane"/>
    <property type="evidence" value="ECO:0007669"/>
    <property type="project" value="UniProtKB-SubCell"/>
</dbReference>
<evidence type="ECO:0000256" key="6">
    <source>
        <dbReference type="ARBA" id="ARBA00022974"/>
    </source>
</evidence>
<feature type="compositionally biased region" description="Low complexity" evidence="11">
    <location>
        <begin position="199"/>
        <end position="218"/>
    </location>
</feature>
<evidence type="ECO:0000256" key="7">
    <source>
        <dbReference type="ARBA" id="ARBA00023136"/>
    </source>
</evidence>
<keyword evidence="16" id="KW-1185">Reference proteome</keyword>
<evidence type="ECO:0000256" key="4">
    <source>
        <dbReference type="ARBA" id="ARBA00022622"/>
    </source>
</evidence>
<evidence type="ECO:0000256" key="9">
    <source>
        <dbReference type="ARBA" id="ARBA00023288"/>
    </source>
</evidence>
<dbReference type="InterPro" id="IPR036378">
    <property type="entry name" value="FAS1_dom_sf"/>
</dbReference>
<evidence type="ECO:0000256" key="1">
    <source>
        <dbReference type="ARBA" id="ARBA00004609"/>
    </source>
</evidence>
<protein>
    <recommendedName>
        <fullName evidence="14">FAS1 domain-containing protein</fullName>
    </recommendedName>
</protein>
<keyword evidence="9" id="KW-0449">Lipoprotein</keyword>
<evidence type="ECO:0000313" key="15">
    <source>
        <dbReference type="EMBL" id="CAA3000260.1"/>
    </source>
</evidence>
<dbReference type="AlphaFoldDB" id="A0A8S0T8P2"/>
<feature type="region of interest" description="Disordered" evidence="11">
    <location>
        <begin position="180"/>
        <end position="261"/>
    </location>
</feature>
<dbReference type="Pfam" id="PF02469">
    <property type="entry name" value="Fasciclin"/>
    <property type="match status" value="1"/>
</dbReference>
<evidence type="ECO:0000256" key="3">
    <source>
        <dbReference type="ARBA" id="ARBA00022475"/>
    </source>
</evidence>
<evidence type="ECO:0000256" key="13">
    <source>
        <dbReference type="SAM" id="SignalP"/>
    </source>
</evidence>
<keyword evidence="4" id="KW-0336">GPI-anchor</keyword>
<evidence type="ECO:0000256" key="8">
    <source>
        <dbReference type="ARBA" id="ARBA00023180"/>
    </source>
</evidence>
<evidence type="ECO:0000259" key="14">
    <source>
        <dbReference type="PROSITE" id="PS50213"/>
    </source>
</evidence>
<proteinExistence type="inferred from homology"/>
<evidence type="ECO:0000256" key="10">
    <source>
        <dbReference type="ARBA" id="ARBA00024686"/>
    </source>
</evidence>
<keyword evidence="12" id="KW-0812">Transmembrane</keyword>
<reference evidence="15 16" key="1">
    <citation type="submission" date="2019-12" db="EMBL/GenBank/DDBJ databases">
        <authorList>
            <person name="Alioto T."/>
            <person name="Alioto T."/>
            <person name="Gomez Garrido J."/>
        </authorList>
    </citation>
    <scope>NUCLEOTIDE SEQUENCE [LARGE SCALE GENOMIC DNA]</scope>
</reference>
<comment type="subcellular location">
    <subcellularLocation>
        <location evidence="1">Cell membrane</location>
        <topology evidence="1">Lipid-anchor</topology>
        <topology evidence="1">GPI-anchor</topology>
    </subcellularLocation>
</comment>
<sequence>MSSSWLSAALIVLYCFLLISTATAFNITRLLGRYPEFSNFNDLLTKNDLASEINSRKTITILAVSNDALGGLSGKPEEVQKGVLSNHVVLDYYDTLKLQKMKNKSVLTTLYQTTGVASEGQGFLDVSHKNDGSIVIGSAVKGAPQDTKLLGSVAAQPYNISVLSVSQPIVAPGIDSGLRPIASPPKASAPVPSHKKKSTPPADAPAPSDDTTADAPAPSEGPTADAPAPSDGPTADAPAPSDGPTADVPTADGDNKPAKNAARKLSGASFGLAVVFASFLALFH</sequence>
<feature type="domain" description="FAS1" evidence="14">
    <location>
        <begin position="24"/>
        <end position="154"/>
    </location>
</feature>
<keyword evidence="3" id="KW-1003">Cell membrane</keyword>
<feature type="signal peptide" evidence="13">
    <location>
        <begin position="1"/>
        <end position="24"/>
    </location>
</feature>
<keyword evidence="7 12" id="KW-0472">Membrane</keyword>